<proteinExistence type="predicted"/>
<dbReference type="PANTHER" id="PTHR46825">
    <property type="entry name" value="D-ALANYL-D-ALANINE-CARBOXYPEPTIDASE/ENDOPEPTIDASE AMPH"/>
    <property type="match status" value="1"/>
</dbReference>
<dbReference type="Gene3D" id="3.40.710.10">
    <property type="entry name" value="DD-peptidase/beta-lactamase superfamily"/>
    <property type="match status" value="1"/>
</dbReference>
<gene>
    <name evidence="4" type="ORF">KGQ19_05820</name>
</gene>
<evidence type="ECO:0000313" key="5">
    <source>
        <dbReference type="Proteomes" id="UP000730482"/>
    </source>
</evidence>
<feature type="chain" id="PRO_5047330264" evidence="2">
    <location>
        <begin position="34"/>
        <end position="430"/>
    </location>
</feature>
<evidence type="ECO:0000259" key="3">
    <source>
        <dbReference type="Pfam" id="PF00144"/>
    </source>
</evidence>
<dbReference type="PROSITE" id="PS51318">
    <property type="entry name" value="TAT"/>
    <property type="match status" value="1"/>
</dbReference>
<dbReference type="SUPFAM" id="SSF56601">
    <property type="entry name" value="beta-lactamase/transpeptidase-like"/>
    <property type="match status" value="1"/>
</dbReference>
<protein>
    <submittedName>
        <fullName evidence="4">Beta-lactamase family protein</fullName>
    </submittedName>
</protein>
<dbReference type="EMBL" id="JAAFYZ010000012">
    <property type="protein sequence ID" value="MBS2546380.1"/>
    <property type="molecule type" value="Genomic_DNA"/>
</dbReference>
<dbReference type="Proteomes" id="UP000730482">
    <property type="component" value="Unassembled WGS sequence"/>
</dbReference>
<dbReference type="PANTHER" id="PTHR46825:SF7">
    <property type="entry name" value="D-ALANYL-D-ALANINE CARBOXYPEPTIDASE"/>
    <property type="match status" value="1"/>
</dbReference>
<evidence type="ECO:0000313" key="4">
    <source>
        <dbReference type="EMBL" id="MBS2546380.1"/>
    </source>
</evidence>
<organism evidence="4 5">
    <name type="scientific">Catenulispora pinistramenti</name>
    <dbReference type="NCBI Taxonomy" id="2705254"/>
    <lineage>
        <taxon>Bacteria</taxon>
        <taxon>Bacillati</taxon>
        <taxon>Actinomycetota</taxon>
        <taxon>Actinomycetes</taxon>
        <taxon>Catenulisporales</taxon>
        <taxon>Catenulisporaceae</taxon>
        <taxon>Catenulispora</taxon>
    </lineage>
</organism>
<evidence type="ECO:0000256" key="1">
    <source>
        <dbReference type="SAM" id="MobiDB-lite"/>
    </source>
</evidence>
<feature type="compositionally biased region" description="Low complexity" evidence="1">
    <location>
        <begin position="37"/>
        <end position="52"/>
    </location>
</feature>
<dbReference type="InterPro" id="IPR001466">
    <property type="entry name" value="Beta-lactam-related"/>
</dbReference>
<dbReference type="InterPro" id="IPR006311">
    <property type="entry name" value="TAT_signal"/>
</dbReference>
<evidence type="ECO:0000256" key="2">
    <source>
        <dbReference type="SAM" id="SignalP"/>
    </source>
</evidence>
<dbReference type="InterPro" id="IPR050491">
    <property type="entry name" value="AmpC-like"/>
</dbReference>
<keyword evidence="5" id="KW-1185">Reference proteome</keyword>
<feature type="signal peptide" evidence="2">
    <location>
        <begin position="1"/>
        <end position="33"/>
    </location>
</feature>
<feature type="domain" description="Beta-lactamase-related" evidence="3">
    <location>
        <begin position="65"/>
        <end position="397"/>
    </location>
</feature>
<dbReference type="InterPro" id="IPR012338">
    <property type="entry name" value="Beta-lactam/transpept-like"/>
</dbReference>
<name>A0ABS5KK16_9ACTN</name>
<reference evidence="4 5" key="1">
    <citation type="submission" date="2020-02" db="EMBL/GenBank/DDBJ databases">
        <title>Acidophilic actinobacteria isolated from forest soil.</title>
        <authorList>
            <person name="Golinska P."/>
        </authorList>
    </citation>
    <scope>NUCLEOTIDE SEQUENCE [LARGE SCALE GENOMIC DNA]</scope>
    <source>
        <strain evidence="4 5">NL8</strain>
    </source>
</reference>
<accession>A0ABS5KK16</accession>
<dbReference type="Pfam" id="PF00144">
    <property type="entry name" value="Beta-lactamase"/>
    <property type="match status" value="1"/>
</dbReference>
<comment type="caution">
    <text evidence="4">The sequence shown here is derived from an EMBL/GenBank/DDBJ whole genome shotgun (WGS) entry which is preliminary data.</text>
</comment>
<sequence length="430" mass="44913">MNPSHHRARRARRRAVVTLAAAGLAATGTVATAAASTSGSASAPSAARSASTVIPTPPLDPQALRNAIANLPDSEITGALIKVSGPSGRWSGTSGIGDLATGAGVRSDDRFRIGSVTKVFTATVALQLVAENRVDLNQTIQHYLPGLFPEGYPPVTIAELLNHTSGLPAAGNLPMHEDDPAWFVQNRFKVWTPQQVVTAALTNAGTPANPMDFAPGTAQRYNGLNYYLLGMLIEKVTGDSYAHQVQSRILGPLHLTATSVPDLDDPRIPGPHLHGYLTVDSAGDLADVSDQSPYPWAEGGMISDASDLTRVLTMLTSGRLLPPAETKLLFTVPNVPYRDNTHCTMGPAAGRACFSMGLMSVTMPNGVVGWGKTGSRPGYTDGVFVSSDLQRAIAYAYTPTDDGKGGDTSFLMGIAAAAFDPAAAPKSAAK</sequence>
<keyword evidence="2" id="KW-0732">Signal</keyword>
<feature type="region of interest" description="Disordered" evidence="1">
    <location>
        <begin position="37"/>
        <end position="58"/>
    </location>
</feature>
<dbReference type="RefSeq" id="WP_212008029.1">
    <property type="nucleotide sequence ID" value="NZ_JAAFYZ010000012.1"/>
</dbReference>